<sequence length="185" mass="20807">MTTGEDAREELEFALELMPNFTVPQIVSDKYEAVEPPPRLSTASFTAHIHDFVPFLAMQFNPAYLTSLDIILCGKITSTDTLLRDLFSTVAARCYHLEDLNVAFVQEKDDNRPWYLTYEDLEPLQKCTAMTSLAITCTFHIEMTNSQLKRLAQAEIGIELLLGFTRAVGAGTTATSSRSNNKRYK</sequence>
<evidence type="ECO:0000313" key="1">
    <source>
        <dbReference type="EMBL" id="PSR81636.1"/>
    </source>
</evidence>
<dbReference type="Proteomes" id="UP000186601">
    <property type="component" value="Unassembled WGS sequence"/>
</dbReference>
<comment type="caution">
    <text evidence="1">The sequence shown here is derived from an EMBL/GenBank/DDBJ whole genome shotgun (WGS) entry which is preliminary data.</text>
</comment>
<dbReference type="AlphaFoldDB" id="A0A2R6NZS0"/>
<name>A0A2R6NZS0_9APHY</name>
<protein>
    <submittedName>
        <fullName evidence="1">Uncharacterized protein</fullName>
    </submittedName>
</protein>
<organism evidence="1 2">
    <name type="scientific">Hermanssonia centrifuga</name>
    <dbReference type="NCBI Taxonomy" id="98765"/>
    <lineage>
        <taxon>Eukaryota</taxon>
        <taxon>Fungi</taxon>
        <taxon>Dikarya</taxon>
        <taxon>Basidiomycota</taxon>
        <taxon>Agaricomycotina</taxon>
        <taxon>Agaricomycetes</taxon>
        <taxon>Polyporales</taxon>
        <taxon>Meruliaceae</taxon>
        <taxon>Hermanssonia</taxon>
    </lineage>
</organism>
<accession>A0A2R6NZS0</accession>
<dbReference type="EMBL" id="MLYV02000612">
    <property type="protein sequence ID" value="PSR81636.1"/>
    <property type="molecule type" value="Genomic_DNA"/>
</dbReference>
<evidence type="ECO:0000313" key="2">
    <source>
        <dbReference type="Proteomes" id="UP000186601"/>
    </source>
</evidence>
<proteinExistence type="predicted"/>
<keyword evidence="2" id="KW-1185">Reference proteome</keyword>
<reference evidence="1 2" key="1">
    <citation type="submission" date="2018-02" db="EMBL/GenBank/DDBJ databases">
        <title>Genome sequence of the basidiomycete white-rot fungus Phlebia centrifuga.</title>
        <authorList>
            <person name="Granchi Z."/>
            <person name="Peng M."/>
            <person name="de Vries R.P."/>
            <person name="Hilden K."/>
            <person name="Makela M.R."/>
            <person name="Grigoriev I."/>
            <person name="Riley R."/>
        </authorList>
    </citation>
    <scope>NUCLEOTIDE SEQUENCE [LARGE SCALE GENOMIC DNA]</scope>
    <source>
        <strain evidence="1 2">FBCC195</strain>
    </source>
</reference>
<gene>
    <name evidence="1" type="ORF">PHLCEN_2v6318</name>
</gene>